<dbReference type="RefSeq" id="WP_015739946.1">
    <property type="nucleotide sequence ID" value="NC_013385.1"/>
</dbReference>
<evidence type="ECO:0000313" key="1">
    <source>
        <dbReference type="EMBL" id="ACX53069.1"/>
    </source>
</evidence>
<dbReference type="KEGG" id="adg:Adeg_1991"/>
<evidence type="ECO:0000313" key="2">
    <source>
        <dbReference type="Proteomes" id="UP000002620"/>
    </source>
</evidence>
<reference evidence="1 2" key="1">
    <citation type="submission" date="2009-10" db="EMBL/GenBank/DDBJ databases">
        <title>Complete sequence of chromosome of Ammonifex degensii KC4.</title>
        <authorList>
            <consortium name="US DOE Joint Genome Institute"/>
            <person name="Kerfeld C."/>
            <person name="Goodner B."/>
            <person name="Huber H."/>
            <person name="Stetter K."/>
            <person name="Lucas S."/>
            <person name="Copeland A."/>
            <person name="Lapidus A."/>
            <person name="Glavina del Rio T."/>
            <person name="Dalin E."/>
            <person name="Tice H."/>
            <person name="Bruce D."/>
            <person name="Goodwin L."/>
            <person name="Pitluck S."/>
            <person name="Saunders E."/>
            <person name="Brettin T."/>
            <person name="Detter J.C."/>
            <person name="Han C."/>
            <person name="Larimer F."/>
            <person name="Land M."/>
            <person name="Hauser L."/>
            <person name="Kyrpides N."/>
            <person name="Ovchinnikova G."/>
            <person name="Richardson P."/>
        </authorList>
    </citation>
    <scope>NUCLEOTIDE SEQUENCE [LARGE SCALE GENOMIC DNA]</scope>
    <source>
        <strain evidence="2">DSM 10501 / KC4</strain>
    </source>
</reference>
<dbReference type="eggNOG" id="ENOG5033P86">
    <property type="taxonomic scope" value="Bacteria"/>
</dbReference>
<dbReference type="STRING" id="429009.Adeg_1991"/>
<dbReference type="AlphaFoldDB" id="C9R9U0"/>
<accession>C9R9U0</accession>
<dbReference type="HOGENOM" id="CLU_3163885_0_0_9"/>
<dbReference type="Proteomes" id="UP000002620">
    <property type="component" value="Chromosome"/>
</dbReference>
<sequence length="47" mass="5236">MNEALEKDNRELEACNRQALLRIVATTNLAHVAPYLALARVIDKESA</sequence>
<organism evidence="1 2">
    <name type="scientific">Ammonifex degensii (strain DSM 10501 / KC4)</name>
    <dbReference type="NCBI Taxonomy" id="429009"/>
    <lineage>
        <taxon>Bacteria</taxon>
        <taxon>Bacillati</taxon>
        <taxon>Bacillota</taxon>
        <taxon>Clostridia</taxon>
        <taxon>Thermoanaerobacterales</taxon>
        <taxon>Thermoanaerobacteraceae</taxon>
        <taxon>Ammonifex</taxon>
    </lineage>
</organism>
<dbReference type="EMBL" id="CP001785">
    <property type="protein sequence ID" value="ACX53069.1"/>
    <property type="molecule type" value="Genomic_DNA"/>
</dbReference>
<protein>
    <submittedName>
        <fullName evidence="1">Uncharacterized protein</fullName>
    </submittedName>
</protein>
<proteinExistence type="predicted"/>
<gene>
    <name evidence="1" type="ordered locus">Adeg_1991</name>
</gene>
<keyword evidence="2" id="KW-1185">Reference proteome</keyword>
<name>C9R9U0_AMMDK</name>